<dbReference type="RefSeq" id="XP_007772297.1">
    <property type="nucleotide sequence ID" value="XM_007774107.1"/>
</dbReference>
<evidence type="ECO:0000256" key="3">
    <source>
        <dbReference type="ARBA" id="ARBA00023134"/>
    </source>
</evidence>
<dbReference type="AlphaFoldDB" id="A0A5M3MGA3"/>
<dbReference type="GeneID" id="19205891"/>
<dbReference type="SUPFAM" id="SSF52540">
    <property type="entry name" value="P-loop containing nucleoside triphosphate hydrolases"/>
    <property type="match status" value="1"/>
</dbReference>
<dbReference type="SMART" id="SM00275">
    <property type="entry name" value="G_alpha"/>
    <property type="match status" value="1"/>
</dbReference>
<dbReference type="FunFam" id="3.40.50.300:FF:000692">
    <property type="entry name" value="Guanine nucleotide-binding protein subunit alpha"/>
    <property type="match status" value="1"/>
</dbReference>
<evidence type="ECO:0000256" key="1">
    <source>
        <dbReference type="ARBA" id="ARBA00022723"/>
    </source>
</evidence>
<feature type="binding site" evidence="5">
    <location>
        <begin position="404"/>
        <end position="407"/>
    </location>
    <ligand>
        <name>GTP</name>
        <dbReference type="ChEBI" id="CHEBI:37565"/>
    </ligand>
</feature>
<dbReference type="PANTHER" id="PTHR10218:SF360">
    <property type="entry name" value="GUANINE NUCLEOTIDE-BINDING PROTEIN SUBUNIT ALPHA HOMOLOG"/>
    <property type="match status" value="1"/>
</dbReference>
<dbReference type="InterPro" id="IPR011025">
    <property type="entry name" value="GproteinA_insert"/>
</dbReference>
<feature type="compositionally biased region" description="Low complexity" evidence="7">
    <location>
        <begin position="141"/>
        <end position="153"/>
    </location>
</feature>
<dbReference type="OrthoDB" id="5817230at2759"/>
<evidence type="ECO:0000256" key="7">
    <source>
        <dbReference type="SAM" id="MobiDB-lite"/>
    </source>
</evidence>
<accession>A0A5M3MGA3</accession>
<dbReference type="PANTHER" id="PTHR10218">
    <property type="entry name" value="GTP-BINDING PROTEIN ALPHA SUBUNIT"/>
    <property type="match status" value="1"/>
</dbReference>
<feature type="binding site" evidence="6">
    <location>
        <position position="316"/>
    </location>
    <ligand>
        <name>Mg(2+)</name>
        <dbReference type="ChEBI" id="CHEBI:18420"/>
    </ligand>
</feature>
<evidence type="ECO:0000313" key="8">
    <source>
        <dbReference type="EMBL" id="EIW78026.1"/>
    </source>
</evidence>
<gene>
    <name evidence="8" type="ORF">CONPUDRAFT_167990</name>
</gene>
<dbReference type="GO" id="GO:0003924">
    <property type="term" value="F:GTPase activity"/>
    <property type="evidence" value="ECO:0007669"/>
    <property type="project" value="InterPro"/>
</dbReference>
<evidence type="ECO:0000256" key="5">
    <source>
        <dbReference type="PIRSR" id="PIRSR601019-1"/>
    </source>
</evidence>
<dbReference type="GO" id="GO:0001664">
    <property type="term" value="F:G protein-coupled receptor binding"/>
    <property type="evidence" value="ECO:0007669"/>
    <property type="project" value="TreeGrafter"/>
</dbReference>
<dbReference type="InterPro" id="IPR027417">
    <property type="entry name" value="P-loop_NTPase"/>
</dbReference>
<feature type="region of interest" description="Disordered" evidence="7">
    <location>
        <begin position="1"/>
        <end position="41"/>
    </location>
</feature>
<dbReference type="OMA" id="FRGYHKR"/>
<dbReference type="GO" id="GO:0005525">
    <property type="term" value="F:GTP binding"/>
    <property type="evidence" value="ECO:0007669"/>
    <property type="project" value="UniProtKB-KW"/>
</dbReference>
<dbReference type="Proteomes" id="UP000053558">
    <property type="component" value="Unassembled WGS sequence"/>
</dbReference>
<reference evidence="9" key="1">
    <citation type="journal article" date="2012" name="Science">
        <title>The Paleozoic origin of enzymatic lignin decomposition reconstructed from 31 fungal genomes.</title>
        <authorList>
            <person name="Floudas D."/>
            <person name="Binder M."/>
            <person name="Riley R."/>
            <person name="Barry K."/>
            <person name="Blanchette R.A."/>
            <person name="Henrissat B."/>
            <person name="Martinez A.T."/>
            <person name="Otillar R."/>
            <person name="Spatafora J.W."/>
            <person name="Yadav J.S."/>
            <person name="Aerts A."/>
            <person name="Benoit I."/>
            <person name="Boyd A."/>
            <person name="Carlson A."/>
            <person name="Copeland A."/>
            <person name="Coutinho P.M."/>
            <person name="de Vries R.P."/>
            <person name="Ferreira P."/>
            <person name="Findley K."/>
            <person name="Foster B."/>
            <person name="Gaskell J."/>
            <person name="Glotzer D."/>
            <person name="Gorecki P."/>
            <person name="Heitman J."/>
            <person name="Hesse C."/>
            <person name="Hori C."/>
            <person name="Igarashi K."/>
            <person name="Jurgens J.A."/>
            <person name="Kallen N."/>
            <person name="Kersten P."/>
            <person name="Kohler A."/>
            <person name="Kuees U."/>
            <person name="Kumar T.K.A."/>
            <person name="Kuo A."/>
            <person name="LaButti K."/>
            <person name="Larrondo L.F."/>
            <person name="Lindquist E."/>
            <person name="Ling A."/>
            <person name="Lombard V."/>
            <person name="Lucas S."/>
            <person name="Lundell T."/>
            <person name="Martin R."/>
            <person name="McLaughlin D.J."/>
            <person name="Morgenstern I."/>
            <person name="Morin E."/>
            <person name="Murat C."/>
            <person name="Nagy L.G."/>
            <person name="Nolan M."/>
            <person name="Ohm R.A."/>
            <person name="Patyshakuliyeva A."/>
            <person name="Rokas A."/>
            <person name="Ruiz-Duenas F.J."/>
            <person name="Sabat G."/>
            <person name="Salamov A."/>
            <person name="Samejima M."/>
            <person name="Schmutz J."/>
            <person name="Slot J.C."/>
            <person name="St John F."/>
            <person name="Stenlid J."/>
            <person name="Sun H."/>
            <person name="Sun S."/>
            <person name="Syed K."/>
            <person name="Tsang A."/>
            <person name="Wiebenga A."/>
            <person name="Young D."/>
            <person name="Pisabarro A."/>
            <person name="Eastwood D.C."/>
            <person name="Martin F."/>
            <person name="Cullen D."/>
            <person name="Grigoriev I.V."/>
            <person name="Hibbett D.S."/>
        </authorList>
    </citation>
    <scope>NUCLEOTIDE SEQUENCE [LARGE SCALE GENOMIC DNA]</scope>
    <source>
        <strain evidence="9">RWD-64-598 SS2</strain>
    </source>
</reference>
<keyword evidence="9" id="KW-1185">Reference proteome</keyword>
<evidence type="ECO:0000256" key="2">
    <source>
        <dbReference type="ARBA" id="ARBA00022741"/>
    </source>
</evidence>
<dbReference type="PROSITE" id="PS51882">
    <property type="entry name" value="G_ALPHA"/>
    <property type="match status" value="1"/>
</dbReference>
<feature type="binding site" evidence="5">
    <location>
        <position position="465"/>
    </location>
    <ligand>
        <name>GTP</name>
        <dbReference type="ChEBI" id="CHEBI:37565"/>
    </ligand>
</feature>
<protein>
    <submittedName>
        <fullName evidence="8">G-protein alpha subunit</fullName>
    </submittedName>
</protein>
<dbReference type="Pfam" id="PF00503">
    <property type="entry name" value="G-alpha"/>
    <property type="match status" value="1"/>
</dbReference>
<sequence length="493" mass="56247">MTSIDVVTRHRSRSSLEKNDNNDDAWSLLFRPPPNETEEEKRERLIQQQEALRISREIDESILESKKTWEKKKKAIKVLLLGQAESGKSTMLRNFQMAFNPSYFEGERSVWRTIIQLNLIGSVKKLLTILDEELDLQSARSPKSASNYASTSSAPPPPPPVEQGPLTDYHRRIRLRLLPLLSMETNLTRQLLPENFDPSRVPELCVRAGSAWKSVLQRVTGSGQNSDQDPDNPRPSGHRRPNTVDARNKDDPTLVLAASCADIVSLWQDAAVKQVLDQRGIRMEDQPGFFLDDTARVATADYEPTEDDIVRARLRTFGVEEHRFVTDNGSEWYIYDVGGSRNMRPQWVPYFDDVQSIIFLAPLAFNQTLDEDRNVNRLEDSILLWKDVCRNPLMARAHIILFLNKMDILDKTLAAGIQVKTYVPSYGSAPNDVPHVTKYFKDKFKAYHKRLSPKPRSFFCHETSAIDTQATQAVLVGVREGILRNHLEKLNVI</sequence>
<feature type="region of interest" description="Disordered" evidence="7">
    <location>
        <begin position="140"/>
        <end position="166"/>
    </location>
</feature>
<dbReference type="GO" id="GO:0007188">
    <property type="term" value="P:adenylate cyclase-modulating G protein-coupled receptor signaling pathway"/>
    <property type="evidence" value="ECO:0007669"/>
    <property type="project" value="TreeGrafter"/>
</dbReference>
<dbReference type="InterPro" id="IPR001019">
    <property type="entry name" value="Gprotein_alpha_su"/>
</dbReference>
<feature type="region of interest" description="Disordered" evidence="7">
    <location>
        <begin position="219"/>
        <end position="250"/>
    </location>
</feature>
<dbReference type="SUPFAM" id="SSF47895">
    <property type="entry name" value="Transducin (alpha subunit), insertion domain"/>
    <property type="match status" value="1"/>
</dbReference>
<keyword evidence="4" id="KW-0807">Transducer</keyword>
<dbReference type="GO" id="GO:0031683">
    <property type="term" value="F:G-protein beta/gamma-subunit complex binding"/>
    <property type="evidence" value="ECO:0007669"/>
    <property type="project" value="InterPro"/>
</dbReference>
<keyword evidence="3 5" id="KW-0342">GTP-binding</keyword>
<proteinExistence type="predicted"/>
<keyword evidence="6" id="KW-0460">Magnesium</keyword>
<name>A0A5M3MGA3_CONPW</name>
<comment type="caution">
    <text evidence="8">The sequence shown here is derived from an EMBL/GenBank/DDBJ whole genome shotgun (WGS) entry which is preliminary data.</text>
</comment>
<dbReference type="PRINTS" id="PR00318">
    <property type="entry name" value="GPROTEINA"/>
</dbReference>
<keyword evidence="1 6" id="KW-0479">Metal-binding</keyword>
<dbReference type="GO" id="GO:0046872">
    <property type="term" value="F:metal ion binding"/>
    <property type="evidence" value="ECO:0007669"/>
    <property type="project" value="UniProtKB-KW"/>
</dbReference>
<dbReference type="GO" id="GO:0005834">
    <property type="term" value="C:heterotrimeric G-protein complex"/>
    <property type="evidence" value="ECO:0007669"/>
    <property type="project" value="TreeGrafter"/>
</dbReference>
<dbReference type="Gene3D" id="1.10.400.10">
    <property type="entry name" value="GI Alpha 1, domain 2-like"/>
    <property type="match status" value="1"/>
</dbReference>
<dbReference type="Gene3D" id="3.40.50.300">
    <property type="entry name" value="P-loop containing nucleotide triphosphate hydrolases"/>
    <property type="match status" value="2"/>
</dbReference>
<evidence type="ECO:0000313" key="9">
    <source>
        <dbReference type="Proteomes" id="UP000053558"/>
    </source>
</evidence>
<dbReference type="EMBL" id="JH711583">
    <property type="protein sequence ID" value="EIW78026.1"/>
    <property type="molecule type" value="Genomic_DNA"/>
</dbReference>
<evidence type="ECO:0000256" key="6">
    <source>
        <dbReference type="PIRSR" id="PIRSR601019-2"/>
    </source>
</evidence>
<evidence type="ECO:0000256" key="4">
    <source>
        <dbReference type="ARBA" id="ARBA00023224"/>
    </source>
</evidence>
<organism evidence="8 9">
    <name type="scientific">Coniophora puteana (strain RWD-64-598)</name>
    <name type="common">Brown rot fungus</name>
    <dbReference type="NCBI Taxonomy" id="741705"/>
    <lineage>
        <taxon>Eukaryota</taxon>
        <taxon>Fungi</taxon>
        <taxon>Dikarya</taxon>
        <taxon>Basidiomycota</taxon>
        <taxon>Agaricomycotina</taxon>
        <taxon>Agaricomycetes</taxon>
        <taxon>Agaricomycetidae</taxon>
        <taxon>Boletales</taxon>
        <taxon>Coniophorineae</taxon>
        <taxon>Coniophoraceae</taxon>
        <taxon>Coniophora</taxon>
    </lineage>
</organism>
<keyword evidence="2 5" id="KW-0547">Nucleotide-binding</keyword>
<dbReference type="KEGG" id="cput:CONPUDRAFT_167990"/>
<dbReference type="GO" id="GO:0005737">
    <property type="term" value="C:cytoplasm"/>
    <property type="evidence" value="ECO:0007669"/>
    <property type="project" value="TreeGrafter"/>
</dbReference>